<sequence length="193" mass="22358">MCTTMKTFENLQDIWNAQSISNHKKNTAELIVMAEEHSKKIQLNHIGTLVIIGITTLILITYFIWIGSYSFSFFTLGLALMISSMLIRILIEGVSIRKFESLNTSLPLVDYCKKATAFYEWRKKIHYVVTPIIYMVYLLGFSLLIPTFKTEFSTPFFIYLVVSGYGFLIGFAFFLRKKLKNEMEILAFLKNIQ</sequence>
<gene>
    <name evidence="2" type="ORF">SAMN05443547_1875</name>
</gene>
<keyword evidence="1" id="KW-1133">Transmembrane helix</keyword>
<feature type="transmembrane region" description="Helical" evidence="1">
    <location>
        <begin position="46"/>
        <end position="65"/>
    </location>
</feature>
<name>A0A1M7ZX97_9FLAO</name>
<dbReference type="Proteomes" id="UP000184611">
    <property type="component" value="Unassembled WGS sequence"/>
</dbReference>
<keyword evidence="1" id="KW-0812">Transmembrane</keyword>
<protein>
    <submittedName>
        <fullName evidence="2">Uncharacterized protein</fullName>
    </submittedName>
</protein>
<dbReference type="EMBL" id="FRYK01000003">
    <property type="protein sequence ID" value="SHO73514.1"/>
    <property type="molecule type" value="Genomic_DNA"/>
</dbReference>
<evidence type="ECO:0000256" key="1">
    <source>
        <dbReference type="SAM" id="Phobius"/>
    </source>
</evidence>
<dbReference type="STRING" id="416016.SAMN05443547_1875"/>
<feature type="transmembrane region" description="Helical" evidence="1">
    <location>
        <begin position="156"/>
        <end position="175"/>
    </location>
</feature>
<organism evidence="2 3">
    <name type="scientific">Flavobacterium cucumis</name>
    <dbReference type="NCBI Taxonomy" id="416016"/>
    <lineage>
        <taxon>Bacteria</taxon>
        <taxon>Pseudomonadati</taxon>
        <taxon>Bacteroidota</taxon>
        <taxon>Flavobacteriia</taxon>
        <taxon>Flavobacteriales</taxon>
        <taxon>Flavobacteriaceae</taxon>
        <taxon>Flavobacterium</taxon>
    </lineage>
</organism>
<dbReference type="AlphaFoldDB" id="A0A1M7ZX97"/>
<reference evidence="3" key="1">
    <citation type="submission" date="2016-12" db="EMBL/GenBank/DDBJ databases">
        <authorList>
            <person name="Varghese N."/>
            <person name="Submissions S."/>
        </authorList>
    </citation>
    <scope>NUCLEOTIDE SEQUENCE [LARGE SCALE GENOMIC DNA]</scope>
    <source>
        <strain evidence="3">DSM 18830</strain>
    </source>
</reference>
<evidence type="ECO:0000313" key="2">
    <source>
        <dbReference type="EMBL" id="SHO73514.1"/>
    </source>
</evidence>
<proteinExistence type="predicted"/>
<feature type="transmembrane region" description="Helical" evidence="1">
    <location>
        <begin position="125"/>
        <end position="144"/>
    </location>
</feature>
<accession>A0A1M7ZX97</accession>
<evidence type="ECO:0000313" key="3">
    <source>
        <dbReference type="Proteomes" id="UP000184611"/>
    </source>
</evidence>
<keyword evidence="3" id="KW-1185">Reference proteome</keyword>
<keyword evidence="1" id="KW-0472">Membrane</keyword>
<feature type="transmembrane region" description="Helical" evidence="1">
    <location>
        <begin position="71"/>
        <end position="91"/>
    </location>
</feature>